<keyword evidence="3 6" id="KW-0479">Metal-binding</keyword>
<keyword evidence="2 6" id="KW-0949">S-adenosyl-L-methionine</keyword>
<gene>
    <name evidence="8" type="ORF">SAMN02746064_00518</name>
</gene>
<evidence type="ECO:0000256" key="1">
    <source>
        <dbReference type="ARBA" id="ARBA00022485"/>
    </source>
</evidence>
<organism evidence="8 9">
    <name type="scientific">Alkalibacter saccharofermentans DSM 14828</name>
    <dbReference type="NCBI Taxonomy" id="1120975"/>
    <lineage>
        <taxon>Bacteria</taxon>
        <taxon>Bacillati</taxon>
        <taxon>Bacillota</taxon>
        <taxon>Clostridia</taxon>
        <taxon>Eubacteriales</taxon>
        <taxon>Eubacteriaceae</taxon>
        <taxon>Alkalibacter</taxon>
    </lineage>
</organism>
<keyword evidence="8" id="KW-0456">Lyase</keyword>
<sequence>MKECMFYKTLGGGKLECNLCPHNCVMGEGKAGVCRVRKNVGGKLISLNYGKISALNLDPIEKKPLRRFMQLTYTLSIGSFGCNMKCPWCQNYNISMGTPQTADMTPQEIVDIALTKKYPSISYTYNEPTVYYEFVYETAKLAKSKGIKNIMVTNGYINEAPLDLLLPYIDAFNIDLKTYNSQQHKRYCGGGLDEVKTTIKKAAASSHVEITSLMVTDINDNLDDLEAMFKWVASVDSQIPVHLSRYFPMYKYHEPGTKASLLHEAEIIAKKYLDFVYLGNI</sequence>
<accession>A0A1M4TK25</accession>
<protein>
    <submittedName>
        <fullName evidence="8">Pyruvate formate lyase activating enzyme</fullName>
    </submittedName>
</protein>
<feature type="domain" description="Radical SAM core" evidence="7">
    <location>
        <begin position="67"/>
        <end position="281"/>
    </location>
</feature>
<evidence type="ECO:0000256" key="2">
    <source>
        <dbReference type="ARBA" id="ARBA00022691"/>
    </source>
</evidence>
<dbReference type="InterPro" id="IPR007197">
    <property type="entry name" value="rSAM"/>
</dbReference>
<keyword evidence="8" id="KW-0670">Pyruvate</keyword>
<dbReference type="STRING" id="1120975.SAMN02746064_00518"/>
<dbReference type="GO" id="GO:0046872">
    <property type="term" value="F:metal ion binding"/>
    <property type="evidence" value="ECO:0007669"/>
    <property type="project" value="UniProtKB-KW"/>
</dbReference>
<comment type="cofactor">
    <cofactor evidence="6">
        <name>[4Fe-4S] cluster</name>
        <dbReference type="ChEBI" id="CHEBI:49883"/>
    </cofactor>
    <text evidence="6">Binds 1 [4Fe-4S] cluster. The cluster is coordinated with 3 cysteines and an exchangeable S-adenosyl-L-methionine.</text>
</comment>
<dbReference type="NCBIfam" id="TIGR04337">
    <property type="entry name" value="AmmeMemoSam_rS"/>
    <property type="match status" value="1"/>
</dbReference>
<evidence type="ECO:0000313" key="8">
    <source>
        <dbReference type="EMBL" id="SHE44745.1"/>
    </source>
</evidence>
<evidence type="ECO:0000313" key="9">
    <source>
        <dbReference type="Proteomes" id="UP000184251"/>
    </source>
</evidence>
<keyword evidence="4 6" id="KW-0408">Iron</keyword>
<dbReference type="SFLD" id="SFLDG01101">
    <property type="entry name" value="Uncharacterised_Radical_SAM_Su"/>
    <property type="match status" value="1"/>
</dbReference>
<dbReference type="Pfam" id="PF04055">
    <property type="entry name" value="Radical_SAM"/>
    <property type="match status" value="1"/>
</dbReference>
<keyword evidence="9" id="KW-1185">Reference proteome</keyword>
<dbReference type="PANTHER" id="PTHR30352:SF5">
    <property type="entry name" value="PYRUVATE FORMATE-LYASE 1-ACTIVATING ENZYME"/>
    <property type="match status" value="1"/>
</dbReference>
<evidence type="ECO:0000256" key="4">
    <source>
        <dbReference type="ARBA" id="ARBA00023004"/>
    </source>
</evidence>
<evidence type="ECO:0000256" key="3">
    <source>
        <dbReference type="ARBA" id="ARBA00022723"/>
    </source>
</evidence>
<dbReference type="GO" id="GO:0051539">
    <property type="term" value="F:4 iron, 4 sulfur cluster binding"/>
    <property type="evidence" value="ECO:0007669"/>
    <property type="project" value="UniProtKB-KW"/>
</dbReference>
<reference evidence="8 9" key="1">
    <citation type="submission" date="2016-11" db="EMBL/GenBank/DDBJ databases">
        <authorList>
            <person name="Jaros S."/>
            <person name="Januszkiewicz K."/>
            <person name="Wedrychowicz H."/>
        </authorList>
    </citation>
    <scope>NUCLEOTIDE SEQUENCE [LARGE SCALE GENOMIC DNA]</scope>
    <source>
        <strain evidence="8 9">DSM 14828</strain>
    </source>
</reference>
<dbReference type="AlphaFoldDB" id="A0A1M4TK25"/>
<evidence type="ECO:0000259" key="7">
    <source>
        <dbReference type="PROSITE" id="PS51918"/>
    </source>
</evidence>
<dbReference type="InterPro" id="IPR016431">
    <property type="entry name" value="Pyrv-formate_lyase-activ_prd"/>
</dbReference>
<dbReference type="EMBL" id="FQTU01000002">
    <property type="protein sequence ID" value="SHE44745.1"/>
    <property type="molecule type" value="Genomic_DNA"/>
</dbReference>
<name>A0A1M4TK25_9FIRM</name>
<dbReference type="CDD" id="cd01335">
    <property type="entry name" value="Radical_SAM"/>
    <property type="match status" value="1"/>
</dbReference>
<keyword evidence="5 6" id="KW-0411">Iron-sulfur</keyword>
<dbReference type="SUPFAM" id="SSF102114">
    <property type="entry name" value="Radical SAM enzymes"/>
    <property type="match status" value="1"/>
</dbReference>
<dbReference type="GO" id="GO:0016829">
    <property type="term" value="F:lyase activity"/>
    <property type="evidence" value="ECO:0007669"/>
    <property type="project" value="UniProtKB-KW"/>
</dbReference>
<dbReference type="SFLD" id="SFLDS00029">
    <property type="entry name" value="Radical_SAM"/>
    <property type="match status" value="1"/>
</dbReference>
<keyword evidence="1" id="KW-0004">4Fe-4S</keyword>
<dbReference type="PROSITE" id="PS51918">
    <property type="entry name" value="RADICAL_SAM"/>
    <property type="match status" value="1"/>
</dbReference>
<feature type="binding site" evidence="6">
    <location>
        <position position="82"/>
    </location>
    <ligand>
        <name>[4Fe-4S] cluster</name>
        <dbReference type="ChEBI" id="CHEBI:49883"/>
        <note>4Fe-4S-S-AdoMet</note>
    </ligand>
</feature>
<evidence type="ECO:0000256" key="6">
    <source>
        <dbReference type="PIRSR" id="PIRSR004869-50"/>
    </source>
</evidence>
<dbReference type="InterPro" id="IPR027596">
    <property type="entry name" value="AmmeMemoSam_rS"/>
</dbReference>
<dbReference type="InterPro" id="IPR058240">
    <property type="entry name" value="rSAM_sf"/>
</dbReference>
<dbReference type="Proteomes" id="UP000184251">
    <property type="component" value="Unassembled WGS sequence"/>
</dbReference>
<dbReference type="InterPro" id="IPR034457">
    <property type="entry name" value="Organic_radical-activating"/>
</dbReference>
<dbReference type="PIRSF" id="PIRSF004869">
    <property type="entry name" value="PflX_prd"/>
    <property type="match status" value="1"/>
</dbReference>
<dbReference type="Gene3D" id="3.20.20.70">
    <property type="entry name" value="Aldolase class I"/>
    <property type="match status" value="1"/>
</dbReference>
<dbReference type="InterPro" id="IPR013785">
    <property type="entry name" value="Aldolase_TIM"/>
</dbReference>
<evidence type="ECO:0000256" key="5">
    <source>
        <dbReference type="ARBA" id="ARBA00023014"/>
    </source>
</evidence>
<dbReference type="PANTHER" id="PTHR30352">
    <property type="entry name" value="PYRUVATE FORMATE-LYASE-ACTIVATING ENZYME"/>
    <property type="match status" value="1"/>
</dbReference>
<feature type="binding site" evidence="6">
    <location>
        <position position="86"/>
    </location>
    <ligand>
        <name>[4Fe-4S] cluster</name>
        <dbReference type="ChEBI" id="CHEBI:49883"/>
        <note>4Fe-4S-S-AdoMet</note>
    </ligand>
</feature>
<proteinExistence type="predicted"/>
<feature type="binding site" evidence="6">
    <location>
        <position position="89"/>
    </location>
    <ligand>
        <name>[4Fe-4S] cluster</name>
        <dbReference type="ChEBI" id="CHEBI:49883"/>
        <note>4Fe-4S-S-AdoMet</note>
    </ligand>
</feature>